<organism evidence="1 2">
    <name type="scientific">Paenibacillus mendelii</name>
    <dbReference type="NCBI Taxonomy" id="206163"/>
    <lineage>
        <taxon>Bacteria</taxon>
        <taxon>Bacillati</taxon>
        <taxon>Bacillota</taxon>
        <taxon>Bacilli</taxon>
        <taxon>Bacillales</taxon>
        <taxon>Paenibacillaceae</taxon>
        <taxon>Paenibacillus</taxon>
    </lineage>
</organism>
<evidence type="ECO:0000313" key="2">
    <source>
        <dbReference type="Proteomes" id="UP001589818"/>
    </source>
</evidence>
<dbReference type="EMBL" id="JBHLVF010000005">
    <property type="protein sequence ID" value="MFC0390005.1"/>
    <property type="molecule type" value="Genomic_DNA"/>
</dbReference>
<dbReference type="Proteomes" id="UP001589818">
    <property type="component" value="Unassembled WGS sequence"/>
</dbReference>
<gene>
    <name evidence="1" type="ORF">ACFFJ8_01315</name>
</gene>
<proteinExistence type="predicted"/>
<sequence length="197" mass="21760">MLSSASKFQDVFSSPPVDDRSVFAARPVIDDHLVDRNTFPLLRKAAFRIEKCNRHGFDPVPVTVEPLNNERCAVLDRRRRQQPWPAPLLQVIAAAHDDNASGHGRQFVDPLGGGISAALILYSPSSMKIRVLNGNNQQLSEEISLEADRVTELDVDLQSSQYALVSAYDAANQAEKPLLYILKDSYVTTAAFPASQE</sequence>
<name>A0ABV6J2A6_9BACL</name>
<dbReference type="RefSeq" id="WP_204822149.1">
    <property type="nucleotide sequence ID" value="NZ_JANHOF010000005.1"/>
</dbReference>
<reference evidence="1 2" key="1">
    <citation type="submission" date="2024-09" db="EMBL/GenBank/DDBJ databases">
        <authorList>
            <person name="Sun Q."/>
            <person name="Mori K."/>
        </authorList>
    </citation>
    <scope>NUCLEOTIDE SEQUENCE [LARGE SCALE GENOMIC DNA]</scope>
    <source>
        <strain evidence="1 2">CCM 4839</strain>
    </source>
</reference>
<protein>
    <submittedName>
        <fullName evidence="1">Uncharacterized protein</fullName>
    </submittedName>
</protein>
<accession>A0ABV6J2A6</accession>
<keyword evidence="2" id="KW-1185">Reference proteome</keyword>
<comment type="caution">
    <text evidence="1">The sequence shown here is derived from an EMBL/GenBank/DDBJ whole genome shotgun (WGS) entry which is preliminary data.</text>
</comment>
<evidence type="ECO:0000313" key="1">
    <source>
        <dbReference type="EMBL" id="MFC0390005.1"/>
    </source>
</evidence>